<evidence type="ECO:0000313" key="2">
    <source>
        <dbReference type="EMBL" id="AGB17615.1"/>
    </source>
</evidence>
<dbReference type="KEGG" id="hru:Halru_3049"/>
<feature type="domain" description="THIF-type NAD/FAD binding fold" evidence="1">
    <location>
        <begin position="182"/>
        <end position="324"/>
    </location>
</feature>
<dbReference type="GeneID" id="14378121"/>
<dbReference type="Proteomes" id="UP000010846">
    <property type="component" value="Chromosome"/>
</dbReference>
<dbReference type="HOGENOM" id="CLU_784991_0_0_2"/>
<name>L0IDH5_HALRX</name>
<accession>L0IDH5</accession>
<dbReference type="Pfam" id="PF00899">
    <property type="entry name" value="ThiF"/>
    <property type="match status" value="1"/>
</dbReference>
<keyword evidence="3" id="KW-1185">Reference proteome</keyword>
<dbReference type="RefSeq" id="WP_015302200.1">
    <property type="nucleotide sequence ID" value="NC_019964.1"/>
</dbReference>
<dbReference type="InterPro" id="IPR000594">
    <property type="entry name" value="ThiF_NAD_FAD-bd"/>
</dbReference>
<dbReference type="AlphaFoldDB" id="L0IDH5"/>
<proteinExistence type="predicted"/>
<organism evidence="2 3">
    <name type="scientific">Halovivax ruber (strain DSM 18193 / JCM 13892 / XH-70)</name>
    <dbReference type="NCBI Taxonomy" id="797302"/>
    <lineage>
        <taxon>Archaea</taxon>
        <taxon>Methanobacteriati</taxon>
        <taxon>Methanobacteriota</taxon>
        <taxon>Stenosarchaea group</taxon>
        <taxon>Halobacteria</taxon>
        <taxon>Halobacteriales</taxon>
        <taxon>Natrialbaceae</taxon>
        <taxon>Halovivax</taxon>
    </lineage>
</organism>
<protein>
    <recommendedName>
        <fullName evidence="1">THIF-type NAD/FAD binding fold domain-containing protein</fullName>
    </recommendedName>
</protein>
<dbReference type="STRING" id="797302.Halru_3049"/>
<dbReference type="InterPro" id="IPR022291">
    <property type="entry name" value="Bacteriocin_synth_cyclodeHase"/>
</dbReference>
<dbReference type="SUPFAM" id="SSF69572">
    <property type="entry name" value="Activating enzymes of the ubiquitin-like proteins"/>
    <property type="match status" value="1"/>
</dbReference>
<dbReference type="InterPro" id="IPR035985">
    <property type="entry name" value="Ubiquitin-activating_enz"/>
</dbReference>
<gene>
    <name evidence="2" type="ordered locus">Halru_3049</name>
</gene>
<dbReference type="OrthoDB" id="7915at2157"/>
<dbReference type="eggNOG" id="arCOG01676">
    <property type="taxonomic scope" value="Archaea"/>
</dbReference>
<dbReference type="GO" id="GO:0008641">
    <property type="term" value="F:ubiquitin-like modifier activating enzyme activity"/>
    <property type="evidence" value="ECO:0007669"/>
    <property type="project" value="InterPro"/>
</dbReference>
<reference evidence="2" key="1">
    <citation type="submission" date="2011-09" db="EMBL/GenBank/DDBJ databases">
        <title>Complete sequence of Halovivax ruber XH-70.</title>
        <authorList>
            <consortium name="US DOE Joint Genome Institute"/>
            <person name="Lucas S."/>
            <person name="Han J."/>
            <person name="Lapidus A."/>
            <person name="Cheng J.-F."/>
            <person name="Goodwin L."/>
            <person name="Pitluck S."/>
            <person name="Peters L."/>
            <person name="Mikhailova N."/>
            <person name="Davenport K."/>
            <person name="Detter J.C."/>
            <person name="Han C."/>
            <person name="Tapia R."/>
            <person name="Land M."/>
            <person name="Hauser L."/>
            <person name="Kyrpides N."/>
            <person name="Ivanova N."/>
            <person name="Pagani I."/>
            <person name="Sproer C."/>
            <person name="Anderson I."/>
            <person name="Woyke T."/>
        </authorList>
    </citation>
    <scope>NUCLEOTIDE SEQUENCE</scope>
    <source>
        <strain evidence="2">XH-70</strain>
    </source>
</reference>
<dbReference type="NCBIfam" id="TIGR03882">
    <property type="entry name" value="cyclo_dehyd_2"/>
    <property type="match status" value="1"/>
</dbReference>
<evidence type="ECO:0000313" key="3">
    <source>
        <dbReference type="Proteomes" id="UP000010846"/>
    </source>
</evidence>
<dbReference type="EMBL" id="CP003050">
    <property type="protein sequence ID" value="AGB17615.1"/>
    <property type="molecule type" value="Genomic_DNA"/>
</dbReference>
<sequence length="361" mass="39527">MTDDSNDTETIEQVREELERPVFNPQLVPILLDDNTIHVRAGPWSGPIYTISDIDEDDDIGALFDLIDGETHVDEIFAAFEADQRPEVADVLYALADSNAIYDADAVDGPMYSHLVLKSRFRERERRRLEEQSVLVVDDSRMGEHVAEDVLAMGVAAVGYVGLDSQRLPAAGSDDDRLTAVTEDELPGAVDDADFVAYLADGPSKTIRDVNEYAIETGTPWIVGQIRGFDGIVGPAMFPGETACYECFHRRMLSNVSNIGGYETFETEREDSSVATASLPMFSRTVAGHLSLDLLHLLAFGVGYTAGRVLTINSLNLAMEVNEVLKLPRCGACGRDPSPDVSRFITLDDMVLGSRQSAEDD</sequence>
<evidence type="ECO:0000259" key="1">
    <source>
        <dbReference type="Pfam" id="PF00899"/>
    </source>
</evidence>
<dbReference type="Gene3D" id="3.40.50.720">
    <property type="entry name" value="NAD(P)-binding Rossmann-like Domain"/>
    <property type="match status" value="1"/>
</dbReference>